<gene>
    <name evidence="1" type="ORF">ERS852411_03059</name>
</gene>
<evidence type="ECO:0008006" key="3">
    <source>
        <dbReference type="Google" id="ProtNLM"/>
    </source>
</evidence>
<accession>A0A174MQU8</accession>
<evidence type="ECO:0000313" key="2">
    <source>
        <dbReference type="Proteomes" id="UP000095746"/>
    </source>
</evidence>
<evidence type="ECO:0000313" key="1">
    <source>
        <dbReference type="EMBL" id="CUP37686.1"/>
    </source>
</evidence>
<protein>
    <recommendedName>
        <fullName evidence="3">NAD-specific glutamate dehydrogenase</fullName>
    </recommendedName>
</protein>
<sequence>MALGAQDEQAARGPHLVGLRLDLVLVFGLRLSEHLPGVENLLVVGVGVAGGLGDELVGEPGLAQLGLGQVLGVAAQHDIGAAAGHVGGHGDRAQLAGLGDDLGLLLVELGVEHVVPDAPLLEHGGELLRLLDGDGAHQHGLALLVALLNLVDNGAELARLGLVNHVGVIHALHRLVGGDLHDIQGVDGAELLLLGHGGAGHAGELAVQAEVVLEGDGGQGLGLPGHSDALLGLDGLVQALGVPAAVHEAAGELVHDDDLAVLHHVVDVPAHQAPGPDGLVDVVGQGGVFRIGQVGHLELLLGLGDAPGGEGDGAGLLVHHVVGVQIGVLLLLGVHAGHPLALELGHKGVHHGVELGGLVPLAGDNEGGAGLVDEDGVHLVHDGEGVAPLHHLGGVDGHVVPQVVEAELVVGAVGDVGGVGGLAVLGLDVVDHQAHGEAQEAVDLAHPLAVALGQVVVDGDDVHALSRQGVEVGGQGGHQGLALAGLHLGDAALVEDDAADELHPVGLHA</sequence>
<name>A0A174MQU8_FLAPL</name>
<proteinExistence type="predicted"/>
<dbReference type="Proteomes" id="UP000095746">
    <property type="component" value="Unassembled WGS sequence"/>
</dbReference>
<dbReference type="EMBL" id="CYZT01000335">
    <property type="protein sequence ID" value="CUP37686.1"/>
    <property type="molecule type" value="Genomic_DNA"/>
</dbReference>
<dbReference type="AlphaFoldDB" id="A0A174MQU8"/>
<organism evidence="1 2">
    <name type="scientific">Flavonifractor plautii</name>
    <name type="common">Fusobacterium plautii</name>
    <dbReference type="NCBI Taxonomy" id="292800"/>
    <lineage>
        <taxon>Bacteria</taxon>
        <taxon>Bacillati</taxon>
        <taxon>Bacillota</taxon>
        <taxon>Clostridia</taxon>
        <taxon>Eubacteriales</taxon>
        <taxon>Oscillospiraceae</taxon>
        <taxon>Flavonifractor</taxon>
    </lineage>
</organism>
<reference evidence="1 2" key="1">
    <citation type="submission" date="2015-09" db="EMBL/GenBank/DDBJ databases">
        <authorList>
            <consortium name="Pathogen Informatics"/>
        </authorList>
    </citation>
    <scope>NUCLEOTIDE SEQUENCE [LARGE SCALE GENOMIC DNA]</scope>
    <source>
        <strain evidence="1 2">2789STDY5608854</strain>
    </source>
</reference>